<evidence type="ECO:0000313" key="14">
    <source>
        <dbReference type="EMBL" id="SKA95296.1"/>
    </source>
</evidence>
<comment type="catalytic activity">
    <reaction evidence="8 10 11">
        <text>2-(2-carboxy-4-methylthiazol-5-yl)ethyl phosphate + 4-amino-2-methyl-5-(diphosphooxymethyl)pyrimidine + 2 H(+) = thiamine phosphate + CO2 + diphosphate</text>
        <dbReference type="Rhea" id="RHEA:47848"/>
        <dbReference type="ChEBI" id="CHEBI:15378"/>
        <dbReference type="ChEBI" id="CHEBI:16526"/>
        <dbReference type="ChEBI" id="CHEBI:33019"/>
        <dbReference type="ChEBI" id="CHEBI:37575"/>
        <dbReference type="ChEBI" id="CHEBI:57841"/>
        <dbReference type="ChEBI" id="CHEBI:62890"/>
        <dbReference type="EC" id="2.5.1.3"/>
    </reaction>
</comment>
<gene>
    <name evidence="10" type="primary">thiE</name>
    <name evidence="14" type="ORF">SAMN02745704_02655</name>
</gene>
<keyword evidence="15" id="KW-1185">Reference proteome</keyword>
<evidence type="ECO:0000256" key="6">
    <source>
        <dbReference type="ARBA" id="ARBA00022977"/>
    </source>
</evidence>
<dbReference type="SUPFAM" id="SSF51391">
    <property type="entry name" value="Thiamin phosphate synthase"/>
    <property type="match status" value="1"/>
</dbReference>
<sequence>MRPDYGLYLVTDRALCLGRDLVDVVAAAVRGGVTMVQLREKDCDTREFVALARRLKQMLEPHRVPLLINDRVDVALACGADGVHVGQSDMHPKDVRTLMGGKGLLGLSVETMEHVREAETLGVDYLGVGPVYATSTKPDHSEPWGLDGLRRVREACSLPLVGIGSVNAENVASVMRQGMDGVAVVSALCSADSPEQAARHMFASVESVRRNG</sequence>
<dbReference type="InterPro" id="IPR036206">
    <property type="entry name" value="ThiamineP_synth_sf"/>
</dbReference>
<feature type="binding site" evidence="10">
    <location>
        <position position="108"/>
    </location>
    <ligand>
        <name>4-amino-2-methyl-5-(diphosphooxymethyl)pyrimidine</name>
        <dbReference type="ChEBI" id="CHEBI:57841"/>
    </ligand>
</feature>
<evidence type="ECO:0000256" key="9">
    <source>
        <dbReference type="ARBA" id="ARBA00047883"/>
    </source>
</evidence>
<dbReference type="STRING" id="1121449.SAMN02745704_02655"/>
<dbReference type="GO" id="GO:0009229">
    <property type="term" value="P:thiamine diphosphate biosynthetic process"/>
    <property type="evidence" value="ECO:0007669"/>
    <property type="project" value="UniProtKB-UniRule"/>
</dbReference>
<evidence type="ECO:0000256" key="11">
    <source>
        <dbReference type="RuleBase" id="RU003826"/>
    </source>
</evidence>
<feature type="domain" description="Thiamine phosphate synthase/TenI" evidence="13">
    <location>
        <begin position="7"/>
        <end position="188"/>
    </location>
</feature>
<comment type="function">
    <text evidence="1 10">Condenses 4-methyl-5-(beta-hydroxyethyl)thiazole monophosphate (THZ-P) and 2-methyl-4-amino-5-hydroxymethyl pyrimidine pyrophosphate (HMP-PP) to form thiamine monophosphate (TMP).</text>
</comment>
<reference evidence="14 15" key="1">
    <citation type="submission" date="2017-02" db="EMBL/GenBank/DDBJ databases">
        <authorList>
            <person name="Peterson S.W."/>
        </authorList>
    </citation>
    <scope>NUCLEOTIDE SEQUENCE [LARGE SCALE GENOMIC DNA]</scope>
    <source>
        <strain evidence="14 15">DSM 16080</strain>
    </source>
</reference>
<dbReference type="GO" id="GO:0005737">
    <property type="term" value="C:cytoplasm"/>
    <property type="evidence" value="ECO:0007669"/>
    <property type="project" value="TreeGrafter"/>
</dbReference>
<dbReference type="InterPro" id="IPR013785">
    <property type="entry name" value="Aldolase_TIM"/>
</dbReference>
<comment type="similarity">
    <text evidence="10 11">Belongs to the thiamine-phosphate synthase family.</text>
</comment>
<dbReference type="Gene3D" id="3.20.20.70">
    <property type="entry name" value="Aldolase class I"/>
    <property type="match status" value="1"/>
</dbReference>
<evidence type="ECO:0000256" key="8">
    <source>
        <dbReference type="ARBA" id="ARBA00047851"/>
    </source>
</evidence>
<dbReference type="InterPro" id="IPR034291">
    <property type="entry name" value="TMP_synthase"/>
</dbReference>
<feature type="binding site" evidence="10">
    <location>
        <position position="137"/>
    </location>
    <ligand>
        <name>4-amino-2-methyl-5-(diphosphooxymethyl)pyrimidine</name>
        <dbReference type="ChEBI" id="CHEBI:57841"/>
    </ligand>
</feature>
<comment type="catalytic activity">
    <reaction evidence="7 10 11">
        <text>4-methyl-5-(2-phosphooxyethyl)-thiazole + 4-amino-2-methyl-5-(diphosphooxymethyl)pyrimidine + H(+) = thiamine phosphate + diphosphate</text>
        <dbReference type="Rhea" id="RHEA:22328"/>
        <dbReference type="ChEBI" id="CHEBI:15378"/>
        <dbReference type="ChEBI" id="CHEBI:33019"/>
        <dbReference type="ChEBI" id="CHEBI:37575"/>
        <dbReference type="ChEBI" id="CHEBI:57841"/>
        <dbReference type="ChEBI" id="CHEBI:58296"/>
        <dbReference type="EC" id="2.5.1.3"/>
    </reaction>
</comment>
<name>A0A1T4Y0I9_9BACT</name>
<dbReference type="EC" id="2.5.1.3" evidence="10"/>
<evidence type="ECO:0000256" key="7">
    <source>
        <dbReference type="ARBA" id="ARBA00047334"/>
    </source>
</evidence>
<keyword evidence="5 10" id="KW-0460">Magnesium</keyword>
<comment type="pathway">
    <text evidence="2 10 12">Cofactor biosynthesis; thiamine diphosphate biosynthesis; thiamine phosphate from 4-amino-2-methyl-5-diphosphomethylpyrimidine and 4-methyl-5-(2-phosphoethyl)-thiazole: step 1/1.</text>
</comment>
<feature type="binding site" evidence="10">
    <location>
        <position position="89"/>
    </location>
    <ligand>
        <name>Mg(2+)</name>
        <dbReference type="ChEBI" id="CHEBI:18420"/>
    </ligand>
</feature>
<comment type="cofactor">
    <cofactor evidence="10">
        <name>Mg(2+)</name>
        <dbReference type="ChEBI" id="CHEBI:18420"/>
    </cofactor>
    <text evidence="10">Binds 1 Mg(2+) ion per subunit.</text>
</comment>
<feature type="binding site" evidence="10">
    <location>
        <begin position="37"/>
        <end position="41"/>
    </location>
    <ligand>
        <name>4-amino-2-methyl-5-(diphosphooxymethyl)pyrimidine</name>
        <dbReference type="ChEBI" id="CHEBI:57841"/>
    </ligand>
</feature>
<accession>A0A1T4Y0I9</accession>
<dbReference type="GO" id="GO:0009228">
    <property type="term" value="P:thiamine biosynthetic process"/>
    <property type="evidence" value="ECO:0007669"/>
    <property type="project" value="UniProtKB-KW"/>
</dbReference>
<feature type="binding site" evidence="10">
    <location>
        <begin position="185"/>
        <end position="186"/>
    </location>
    <ligand>
        <name>2-[(2R,5Z)-2-carboxy-4-methylthiazol-5(2H)-ylidene]ethyl phosphate</name>
        <dbReference type="ChEBI" id="CHEBI:62899"/>
    </ligand>
</feature>
<dbReference type="OrthoDB" id="9810880at2"/>
<dbReference type="CDD" id="cd00564">
    <property type="entry name" value="TMP_TenI"/>
    <property type="match status" value="1"/>
</dbReference>
<proteinExistence type="inferred from homology"/>
<dbReference type="PANTHER" id="PTHR20857:SF15">
    <property type="entry name" value="THIAMINE-PHOSPHATE SYNTHASE"/>
    <property type="match status" value="1"/>
</dbReference>
<keyword evidence="6 10" id="KW-0784">Thiamine biosynthesis</keyword>
<comment type="catalytic activity">
    <reaction evidence="9 10 11">
        <text>2-[(2R,5Z)-2-carboxy-4-methylthiazol-5(2H)-ylidene]ethyl phosphate + 4-amino-2-methyl-5-(diphosphooxymethyl)pyrimidine + 2 H(+) = thiamine phosphate + CO2 + diphosphate</text>
        <dbReference type="Rhea" id="RHEA:47844"/>
        <dbReference type="ChEBI" id="CHEBI:15378"/>
        <dbReference type="ChEBI" id="CHEBI:16526"/>
        <dbReference type="ChEBI" id="CHEBI:33019"/>
        <dbReference type="ChEBI" id="CHEBI:37575"/>
        <dbReference type="ChEBI" id="CHEBI:57841"/>
        <dbReference type="ChEBI" id="CHEBI:62899"/>
        <dbReference type="EC" id="2.5.1.3"/>
    </reaction>
</comment>
<evidence type="ECO:0000259" key="13">
    <source>
        <dbReference type="Pfam" id="PF02581"/>
    </source>
</evidence>
<keyword evidence="3 10" id="KW-0808">Transferase</keyword>
<protein>
    <recommendedName>
        <fullName evidence="10">Thiamine-phosphate synthase</fullName>
        <shortName evidence="10">TP synthase</shortName>
        <shortName evidence="10">TPS</shortName>
        <ecNumber evidence="10">2.5.1.3</ecNumber>
    </recommendedName>
    <alternativeName>
        <fullName evidence="10">Thiamine-phosphate pyrophosphorylase</fullName>
        <shortName evidence="10">TMP pyrophosphorylase</shortName>
        <shortName evidence="10">TMP-PPase</shortName>
    </alternativeName>
</protein>
<feature type="binding site" evidence="10">
    <location>
        <position position="69"/>
    </location>
    <ligand>
        <name>4-amino-2-methyl-5-(diphosphooxymethyl)pyrimidine</name>
        <dbReference type="ChEBI" id="CHEBI:57841"/>
    </ligand>
</feature>
<dbReference type="Pfam" id="PF02581">
    <property type="entry name" value="TMP-TENI"/>
    <property type="match status" value="1"/>
</dbReference>
<dbReference type="RefSeq" id="WP_078718196.1">
    <property type="nucleotide sequence ID" value="NZ_FUYC01000023.1"/>
</dbReference>
<feature type="binding site" evidence="10">
    <location>
        <position position="70"/>
    </location>
    <ligand>
        <name>Mg(2+)</name>
        <dbReference type="ChEBI" id="CHEBI:18420"/>
    </ligand>
</feature>
<dbReference type="Proteomes" id="UP000190027">
    <property type="component" value="Unassembled WGS sequence"/>
</dbReference>
<dbReference type="InterPro" id="IPR022998">
    <property type="entry name" value="ThiamineP_synth_TenI"/>
</dbReference>
<evidence type="ECO:0000256" key="3">
    <source>
        <dbReference type="ARBA" id="ARBA00022679"/>
    </source>
</evidence>
<dbReference type="HAMAP" id="MF_00097">
    <property type="entry name" value="TMP_synthase"/>
    <property type="match status" value="1"/>
</dbReference>
<comment type="caution">
    <text evidence="10">Lacks conserved residue(s) required for the propagation of feature annotation.</text>
</comment>
<dbReference type="GO" id="GO:0000287">
    <property type="term" value="F:magnesium ion binding"/>
    <property type="evidence" value="ECO:0007669"/>
    <property type="project" value="UniProtKB-UniRule"/>
</dbReference>
<feature type="binding site" evidence="10">
    <location>
        <begin position="134"/>
        <end position="136"/>
    </location>
    <ligand>
        <name>2-[(2R,5Z)-2-carboxy-4-methylthiazol-5(2H)-ylidene]ethyl phosphate</name>
        <dbReference type="ChEBI" id="CHEBI:62899"/>
    </ligand>
</feature>
<evidence type="ECO:0000256" key="1">
    <source>
        <dbReference type="ARBA" id="ARBA00003814"/>
    </source>
</evidence>
<dbReference type="EMBL" id="FUYC01000023">
    <property type="protein sequence ID" value="SKA95296.1"/>
    <property type="molecule type" value="Genomic_DNA"/>
</dbReference>
<organism evidence="14 15">
    <name type="scientific">Paucidesulfovibrio gracilis DSM 16080</name>
    <dbReference type="NCBI Taxonomy" id="1121449"/>
    <lineage>
        <taxon>Bacteria</taxon>
        <taxon>Pseudomonadati</taxon>
        <taxon>Thermodesulfobacteriota</taxon>
        <taxon>Desulfovibrionia</taxon>
        <taxon>Desulfovibrionales</taxon>
        <taxon>Desulfovibrionaceae</taxon>
        <taxon>Paucidesulfovibrio</taxon>
    </lineage>
</organism>
<evidence type="ECO:0000256" key="4">
    <source>
        <dbReference type="ARBA" id="ARBA00022723"/>
    </source>
</evidence>
<evidence type="ECO:0000256" key="2">
    <source>
        <dbReference type="ARBA" id="ARBA00005165"/>
    </source>
</evidence>
<evidence type="ECO:0000313" key="15">
    <source>
        <dbReference type="Proteomes" id="UP000190027"/>
    </source>
</evidence>
<dbReference type="UniPathway" id="UPA00060">
    <property type="reaction ID" value="UER00141"/>
</dbReference>
<dbReference type="FunFam" id="3.20.20.70:FF:000096">
    <property type="entry name" value="Thiamine-phosphate synthase"/>
    <property type="match status" value="1"/>
</dbReference>
<keyword evidence="4 10" id="KW-0479">Metal-binding</keyword>
<dbReference type="AlphaFoldDB" id="A0A1T4Y0I9"/>
<evidence type="ECO:0000256" key="10">
    <source>
        <dbReference type="HAMAP-Rule" id="MF_00097"/>
    </source>
</evidence>
<evidence type="ECO:0000256" key="5">
    <source>
        <dbReference type="ARBA" id="ARBA00022842"/>
    </source>
</evidence>
<dbReference type="NCBIfam" id="TIGR00693">
    <property type="entry name" value="thiE"/>
    <property type="match status" value="1"/>
</dbReference>
<dbReference type="GO" id="GO:0004789">
    <property type="term" value="F:thiamine-phosphate diphosphorylase activity"/>
    <property type="evidence" value="ECO:0007669"/>
    <property type="project" value="UniProtKB-UniRule"/>
</dbReference>
<dbReference type="PANTHER" id="PTHR20857">
    <property type="entry name" value="THIAMINE-PHOSPHATE PYROPHOSPHORYLASE"/>
    <property type="match status" value="1"/>
</dbReference>
<evidence type="ECO:0000256" key="12">
    <source>
        <dbReference type="RuleBase" id="RU004253"/>
    </source>
</evidence>